<evidence type="ECO:0000259" key="2">
    <source>
        <dbReference type="Pfam" id="PF01471"/>
    </source>
</evidence>
<proteinExistence type="predicted"/>
<dbReference type="InterPro" id="IPR002477">
    <property type="entry name" value="Peptidoglycan-bd-like"/>
</dbReference>
<keyword evidence="4" id="KW-1185">Reference proteome</keyword>
<dbReference type="KEGG" id="mech:Q9L42_020915"/>
<dbReference type="RefSeq" id="WP_349432835.1">
    <property type="nucleotide sequence ID" value="NZ_CP157744.1"/>
</dbReference>
<accession>A0AAU7P0F7</accession>
<gene>
    <name evidence="3" type="ORF">Q9L42_020915</name>
</gene>
<protein>
    <submittedName>
        <fullName evidence="3">Peptidoglycan-binding domain-containing protein</fullName>
    </submittedName>
</protein>
<geneLocation type="plasmid" evidence="3 4">
    <name>unnamed2</name>
</geneLocation>
<name>A0AAU7P0F7_9GAMM</name>
<feature type="compositionally biased region" description="Polar residues" evidence="1">
    <location>
        <begin position="57"/>
        <end position="79"/>
    </location>
</feature>
<dbReference type="Pfam" id="PF01471">
    <property type="entry name" value="PG_binding_1"/>
    <property type="match status" value="1"/>
</dbReference>
<dbReference type="EMBL" id="CP157744">
    <property type="protein sequence ID" value="XBS22771.1"/>
    <property type="molecule type" value="Genomic_DNA"/>
</dbReference>
<feature type="region of interest" description="Disordered" evidence="1">
    <location>
        <begin position="42"/>
        <end position="79"/>
    </location>
</feature>
<evidence type="ECO:0000313" key="4">
    <source>
        <dbReference type="Proteomes" id="UP001225378"/>
    </source>
</evidence>
<dbReference type="Proteomes" id="UP001225378">
    <property type="component" value="Plasmid unnamed2"/>
</dbReference>
<dbReference type="InterPro" id="IPR036365">
    <property type="entry name" value="PGBD-like_sf"/>
</dbReference>
<dbReference type="Gene3D" id="1.10.101.10">
    <property type="entry name" value="PGBD-like superfamily/PGBD"/>
    <property type="match status" value="1"/>
</dbReference>
<dbReference type="AlphaFoldDB" id="A0AAU7P0F7"/>
<dbReference type="SUPFAM" id="SSF47090">
    <property type="entry name" value="PGBD-like"/>
    <property type="match status" value="1"/>
</dbReference>
<evidence type="ECO:0000256" key="1">
    <source>
        <dbReference type="SAM" id="MobiDB-lite"/>
    </source>
</evidence>
<sequence length="174" mass="19483">MMKKLKAIIIITTIYLTFISPVQAYDWGRVLGEVIEKGLDNIGNNPQYPDKSKQKENYSNPYSSRQPENDSQQYSKGYDFDNTQSQKQMIIEAQNHLNRLGYNVGFADGIFGKKTAAAIKAFQREYGFVVDGKLTKSIINELRSANKQMPPKTSGIASHQDMSKCGSDGKFAAL</sequence>
<reference evidence="3 4" key="1">
    <citation type="journal article" date="2024" name="Microbiology">
        <title>Methylomarinum rosea sp. nov., a novel halophilic methanotrophic bacterium from the hypersaline Lake Elton.</title>
        <authorList>
            <person name="Suleimanov R.Z."/>
            <person name="Oshkin I.Y."/>
            <person name="Danilova O.V."/>
            <person name="Suzina N.E."/>
            <person name="Dedysh S.N."/>
        </authorList>
    </citation>
    <scope>NUCLEOTIDE SEQUENCE [LARGE SCALE GENOMIC DNA]</scope>
    <source>
        <strain evidence="3 4">Ch1-1</strain>
        <plasmid evidence="4">unnamed2</plasmid>
    </source>
</reference>
<organism evidence="3 4">
    <name type="scientific">Methylomarinum roseum</name>
    <dbReference type="NCBI Taxonomy" id="3067653"/>
    <lineage>
        <taxon>Bacteria</taxon>
        <taxon>Pseudomonadati</taxon>
        <taxon>Pseudomonadota</taxon>
        <taxon>Gammaproteobacteria</taxon>
        <taxon>Methylococcales</taxon>
        <taxon>Methylococcaceae</taxon>
        <taxon>Methylomarinum</taxon>
    </lineage>
</organism>
<keyword evidence="3" id="KW-0614">Plasmid</keyword>
<dbReference type="InterPro" id="IPR036366">
    <property type="entry name" value="PGBDSf"/>
</dbReference>
<evidence type="ECO:0000313" key="3">
    <source>
        <dbReference type="EMBL" id="XBS22771.1"/>
    </source>
</evidence>
<feature type="domain" description="Peptidoglycan binding-like" evidence="2">
    <location>
        <begin position="89"/>
        <end position="139"/>
    </location>
</feature>